<feature type="region of interest" description="Disordered" evidence="1">
    <location>
        <begin position="141"/>
        <end position="633"/>
    </location>
</feature>
<feature type="compositionally biased region" description="Basic and acidic residues" evidence="1">
    <location>
        <begin position="154"/>
        <end position="165"/>
    </location>
</feature>
<accession>A0ABN7SGR9</accession>
<sequence>MEHEEPTRLIIAVALNTRLRLDEVRRYMNFVLQDHAHEFEDVRVGRPTVFAGDVDEGEELENFHINDSLEAEYEPHNQDDYLGQRVALVARMGRINNVDGPLDILDFPLLPCPEPGTTPNYIGRNTGTYLPNREEVQAPATIDPADIPLPPADDAERRQPVEPKSLDFASVPEDSTENDSLSPRLVIQEPEKDADATLARDHFELPEKEKDEMFSSFDSSTNGRGNGSPKNSQPSRFSVYDQLTPKSKKEGLSSTPGSGQRGRALGEESPARRRLFLIDAFKGKKRDSSTSSESEEATPEMTFVYEGGSFSPTVAEPKPRPSCLKKQKKQSWSSDEDDELVKTEPPASPGRNCAMDTTPVTSQGCLFNQVRVDRSSDTPWDAVSSSANSPNLSKVESEPPSTTEMQLKSCLRKSVPREDGQSSDRSRKSSLSSRGEKDKPGPARPFKSSLSDRNNNRNRLSAFYHSGERGRHSSGSYLRHMNRDGRFRRDSRESNRDSDREVFRRKDDRTERSDSRQEFRTHENRNDSEREVRVYNNSGRNYGDRERTDDRPFSTLRRDDRNFGRFKGSRFESNRYQGTERRDDRDHSSFGERRGFSGGSMRRDFRGEHCTRSSRNSYSSDNFRRRRRDSDDR</sequence>
<feature type="compositionally biased region" description="Basic and acidic residues" evidence="1">
    <location>
        <begin position="481"/>
        <end position="533"/>
    </location>
</feature>
<feature type="compositionally biased region" description="Polar residues" evidence="1">
    <location>
        <begin position="383"/>
        <end position="406"/>
    </location>
</feature>
<dbReference type="Proteomes" id="UP001158576">
    <property type="component" value="Chromosome XSR"/>
</dbReference>
<feature type="compositionally biased region" description="Low complexity" evidence="1">
    <location>
        <begin position="448"/>
        <end position="461"/>
    </location>
</feature>
<gene>
    <name evidence="2" type="ORF">OKIOD_LOCUS6599</name>
</gene>
<keyword evidence="3" id="KW-1185">Reference proteome</keyword>
<evidence type="ECO:0000313" key="2">
    <source>
        <dbReference type="EMBL" id="CAG5097356.1"/>
    </source>
</evidence>
<organism evidence="2 3">
    <name type="scientific">Oikopleura dioica</name>
    <name type="common">Tunicate</name>
    <dbReference type="NCBI Taxonomy" id="34765"/>
    <lineage>
        <taxon>Eukaryota</taxon>
        <taxon>Metazoa</taxon>
        <taxon>Chordata</taxon>
        <taxon>Tunicata</taxon>
        <taxon>Appendicularia</taxon>
        <taxon>Copelata</taxon>
        <taxon>Oikopleuridae</taxon>
        <taxon>Oikopleura</taxon>
    </lineage>
</organism>
<reference evidence="2 3" key="1">
    <citation type="submission" date="2021-04" db="EMBL/GenBank/DDBJ databases">
        <authorList>
            <person name="Bliznina A."/>
        </authorList>
    </citation>
    <scope>NUCLEOTIDE SEQUENCE [LARGE SCALE GENOMIC DNA]</scope>
</reference>
<feature type="compositionally biased region" description="Basic and acidic residues" evidence="1">
    <location>
        <begin position="542"/>
        <end position="611"/>
    </location>
</feature>
<evidence type="ECO:0000256" key="1">
    <source>
        <dbReference type="SAM" id="MobiDB-lite"/>
    </source>
</evidence>
<dbReference type="EMBL" id="OU015569">
    <property type="protein sequence ID" value="CAG5097356.1"/>
    <property type="molecule type" value="Genomic_DNA"/>
</dbReference>
<feature type="compositionally biased region" description="Basic and acidic residues" evidence="1">
    <location>
        <begin position="415"/>
        <end position="427"/>
    </location>
</feature>
<feature type="compositionally biased region" description="Basic and acidic residues" evidence="1">
    <location>
        <begin position="189"/>
        <end position="213"/>
    </location>
</feature>
<name>A0ABN7SGR9_OIKDI</name>
<feature type="compositionally biased region" description="Polar residues" evidence="1">
    <location>
        <begin position="216"/>
        <end position="236"/>
    </location>
</feature>
<proteinExistence type="predicted"/>
<protein>
    <submittedName>
        <fullName evidence="2">Oidioi.mRNA.OKI2018_I69.XSR.g15041.t1.cds</fullName>
    </submittedName>
</protein>
<evidence type="ECO:0000313" key="3">
    <source>
        <dbReference type="Proteomes" id="UP001158576"/>
    </source>
</evidence>